<dbReference type="PANTHER" id="PTHR13903">
    <property type="entry name" value="PIRIN-RELATED"/>
    <property type="match status" value="1"/>
</dbReference>
<organism evidence="5 6">
    <name type="scientific">Cyclobacterium amurskyense</name>
    <dbReference type="NCBI Taxonomy" id="320787"/>
    <lineage>
        <taxon>Bacteria</taxon>
        <taxon>Pseudomonadati</taxon>
        <taxon>Bacteroidota</taxon>
        <taxon>Cytophagia</taxon>
        <taxon>Cytophagales</taxon>
        <taxon>Cyclobacteriaceae</taxon>
        <taxon>Cyclobacterium</taxon>
    </lineage>
</organism>
<dbReference type="Proteomes" id="UP000036520">
    <property type="component" value="Chromosome"/>
</dbReference>
<reference evidence="5 6" key="1">
    <citation type="submission" date="2015-07" db="EMBL/GenBank/DDBJ databases">
        <authorList>
            <person name="Kim K.M."/>
        </authorList>
    </citation>
    <scope>NUCLEOTIDE SEQUENCE [LARGE SCALE GENOMIC DNA]</scope>
    <source>
        <strain evidence="5 6">KCTC 12363</strain>
    </source>
</reference>
<accession>A0A0H4PCT6</accession>
<dbReference type="OrthoDB" id="321327at2"/>
<evidence type="ECO:0000259" key="4">
    <source>
        <dbReference type="Pfam" id="PF05726"/>
    </source>
</evidence>
<gene>
    <name evidence="5" type="ORF">CA2015_2633</name>
</gene>
<dbReference type="CDD" id="cd02247">
    <property type="entry name" value="cupin_pirin_C"/>
    <property type="match status" value="1"/>
</dbReference>
<dbReference type="EMBL" id="CP012040">
    <property type="protein sequence ID" value="AKP52044.1"/>
    <property type="molecule type" value="Genomic_DNA"/>
</dbReference>
<evidence type="ECO:0000259" key="3">
    <source>
        <dbReference type="Pfam" id="PF02678"/>
    </source>
</evidence>
<dbReference type="SUPFAM" id="SSF51182">
    <property type="entry name" value="RmlC-like cupins"/>
    <property type="match status" value="1"/>
</dbReference>
<dbReference type="InterPro" id="IPR014710">
    <property type="entry name" value="RmlC-like_jellyroll"/>
</dbReference>
<feature type="domain" description="Pirin C-terminal" evidence="4">
    <location>
        <begin position="208"/>
        <end position="308"/>
    </location>
</feature>
<dbReference type="InterPro" id="IPR003829">
    <property type="entry name" value="Pirin_N_dom"/>
</dbReference>
<comment type="similarity">
    <text evidence="1 2">Belongs to the pirin family.</text>
</comment>
<dbReference type="AlphaFoldDB" id="A0A0H4PCT6"/>
<evidence type="ECO:0000256" key="2">
    <source>
        <dbReference type="RuleBase" id="RU003457"/>
    </source>
</evidence>
<feature type="domain" description="Pirin N-terminal" evidence="3">
    <location>
        <begin position="61"/>
        <end position="139"/>
    </location>
</feature>
<dbReference type="Pfam" id="PF02678">
    <property type="entry name" value="Pirin"/>
    <property type="match status" value="1"/>
</dbReference>
<evidence type="ECO:0000313" key="6">
    <source>
        <dbReference type="Proteomes" id="UP000036520"/>
    </source>
</evidence>
<name>A0A0H4PCT6_9BACT</name>
<dbReference type="InterPro" id="IPR012093">
    <property type="entry name" value="Pirin"/>
</dbReference>
<dbReference type="RefSeq" id="WP_048642318.1">
    <property type="nucleotide sequence ID" value="NZ_CAXBGM010000097.1"/>
</dbReference>
<dbReference type="Gene3D" id="2.60.120.10">
    <property type="entry name" value="Jelly Rolls"/>
    <property type="match status" value="2"/>
</dbReference>
<dbReference type="PATRIC" id="fig|320787.5.peg.2881"/>
<dbReference type="InterPro" id="IPR008778">
    <property type="entry name" value="Pirin_C_dom"/>
</dbReference>
<sequence>MKSAIKSIQPLGAQWPTQDPFLFCAFHNDVFPEGNQEMAPKANLSGRNIGQDFSGKDGWNMYHGSKVPGFPAHPHKGFETVSIVEKGLVDHSDSLGAAGRFGNGDTQWMTAGGGVMHSEMFPLLNETEKNEMLFFQIWLNLPRAKKNVAAHFKMMWNEQIPIVTIKDNNGLETTFKIIAGEFEKVKSLAPAPDSYAADPDSEVGIWLIKANPGSTFTLPEVPSNVDRSLFFYSGEQIEIDEQIVAENKAIVLGDQSSYRIKNGNKEAHFLYLQGKPINEKVVQHGPFVMNSNQEIQEAVGEFQRTQFGGWPWGSHEHVHDKSKGRFAIHADGKIENK</sequence>
<proteinExistence type="inferred from homology"/>
<dbReference type="InterPro" id="IPR011051">
    <property type="entry name" value="RmlC_Cupin_sf"/>
</dbReference>
<protein>
    <submittedName>
        <fullName evidence="5">Pirin</fullName>
    </submittedName>
</protein>
<dbReference type="PANTHER" id="PTHR13903:SF8">
    <property type="entry name" value="PIRIN"/>
    <property type="match status" value="1"/>
</dbReference>
<dbReference type="Pfam" id="PF05726">
    <property type="entry name" value="Pirin_C"/>
    <property type="match status" value="1"/>
</dbReference>
<evidence type="ECO:0000256" key="1">
    <source>
        <dbReference type="ARBA" id="ARBA00008416"/>
    </source>
</evidence>
<keyword evidence="6" id="KW-1185">Reference proteome</keyword>
<dbReference type="KEGG" id="camu:CA2015_2633"/>
<evidence type="ECO:0000313" key="5">
    <source>
        <dbReference type="EMBL" id="AKP52044.1"/>
    </source>
</evidence>